<feature type="region of interest" description="Disordered" evidence="2">
    <location>
        <begin position="72"/>
        <end position="93"/>
    </location>
</feature>
<dbReference type="EMBL" id="CAJEWN010000117">
    <property type="protein sequence ID" value="CAD2166396.1"/>
    <property type="molecule type" value="Genomic_DNA"/>
</dbReference>
<evidence type="ECO:0000256" key="2">
    <source>
        <dbReference type="SAM" id="MobiDB-lite"/>
    </source>
</evidence>
<comment type="caution">
    <text evidence="3">The sequence shown here is derived from an EMBL/GenBank/DDBJ whole genome shotgun (WGS) entry which is preliminary data.</text>
</comment>
<feature type="coiled-coil region" evidence="1">
    <location>
        <begin position="138"/>
        <end position="180"/>
    </location>
</feature>
<proteinExistence type="predicted"/>
<accession>A0A6V7UWV4</accession>
<sequence>MLNRNGMVTTTLLLATTNNRVPKKFVTATSLPAPKYISIDEEEEEEETTEEFLTNEEIIFRMPCKMSVKRKIKRRKRRHSSLPGISGRRKTQKLKNIQKQQNNYFYHSRTTSSPIGILRKATARALALKNQFMRSRSSSNFERRKDEIKKEENNLKIQDINKLNERRELLKEENKKEIKNDKNFNFYIVCNTKEINV</sequence>
<reference evidence="3 4" key="1">
    <citation type="submission" date="2020-08" db="EMBL/GenBank/DDBJ databases">
        <authorList>
            <person name="Koutsovoulos G."/>
            <person name="Danchin GJ E."/>
        </authorList>
    </citation>
    <scope>NUCLEOTIDE SEQUENCE [LARGE SCALE GENOMIC DNA]</scope>
</reference>
<dbReference type="Proteomes" id="UP000580250">
    <property type="component" value="Unassembled WGS sequence"/>
</dbReference>
<organism evidence="3 4">
    <name type="scientific">Meloidogyne enterolobii</name>
    <name type="common">Root-knot nematode worm</name>
    <name type="synonym">Meloidogyne mayaguensis</name>
    <dbReference type="NCBI Taxonomy" id="390850"/>
    <lineage>
        <taxon>Eukaryota</taxon>
        <taxon>Metazoa</taxon>
        <taxon>Ecdysozoa</taxon>
        <taxon>Nematoda</taxon>
        <taxon>Chromadorea</taxon>
        <taxon>Rhabditida</taxon>
        <taxon>Tylenchina</taxon>
        <taxon>Tylenchomorpha</taxon>
        <taxon>Tylenchoidea</taxon>
        <taxon>Meloidogynidae</taxon>
        <taxon>Meloidogyninae</taxon>
        <taxon>Meloidogyne</taxon>
    </lineage>
</organism>
<evidence type="ECO:0000313" key="3">
    <source>
        <dbReference type="EMBL" id="CAD2166396.1"/>
    </source>
</evidence>
<keyword evidence="1" id="KW-0175">Coiled coil</keyword>
<evidence type="ECO:0000256" key="1">
    <source>
        <dbReference type="SAM" id="Coils"/>
    </source>
</evidence>
<name>A0A6V7UWV4_MELEN</name>
<dbReference type="AlphaFoldDB" id="A0A6V7UWV4"/>
<evidence type="ECO:0000313" key="4">
    <source>
        <dbReference type="Proteomes" id="UP000580250"/>
    </source>
</evidence>
<protein>
    <submittedName>
        <fullName evidence="3">Uncharacterized protein</fullName>
    </submittedName>
</protein>
<gene>
    <name evidence="3" type="ORF">MENT_LOCUS17806</name>
</gene>